<feature type="transmembrane region" description="Helical" evidence="2">
    <location>
        <begin position="147"/>
        <end position="168"/>
    </location>
</feature>
<keyword evidence="4" id="KW-1185">Reference proteome</keyword>
<protein>
    <recommendedName>
        <fullName evidence="5">DUF998 domain-containing protein</fullName>
    </recommendedName>
</protein>
<feature type="transmembrane region" description="Helical" evidence="2">
    <location>
        <begin position="212"/>
        <end position="231"/>
    </location>
</feature>
<comment type="caution">
    <text evidence="3">The sequence shown here is derived from an EMBL/GenBank/DDBJ whole genome shotgun (WGS) entry which is preliminary data.</text>
</comment>
<keyword evidence="2" id="KW-0472">Membrane</keyword>
<keyword evidence="2" id="KW-0812">Transmembrane</keyword>
<name>A0A7W7M4J9_9ACTN</name>
<feature type="transmembrane region" description="Helical" evidence="2">
    <location>
        <begin position="188"/>
        <end position="206"/>
    </location>
</feature>
<dbReference type="InterPro" id="IPR009339">
    <property type="entry name" value="DUF998"/>
</dbReference>
<organism evidence="3 4">
    <name type="scientific">Actinoplanes octamycinicus</name>
    <dbReference type="NCBI Taxonomy" id="135948"/>
    <lineage>
        <taxon>Bacteria</taxon>
        <taxon>Bacillati</taxon>
        <taxon>Actinomycetota</taxon>
        <taxon>Actinomycetes</taxon>
        <taxon>Micromonosporales</taxon>
        <taxon>Micromonosporaceae</taxon>
        <taxon>Actinoplanes</taxon>
    </lineage>
</organism>
<evidence type="ECO:0000256" key="1">
    <source>
        <dbReference type="SAM" id="MobiDB-lite"/>
    </source>
</evidence>
<feature type="transmembrane region" description="Helical" evidence="2">
    <location>
        <begin position="74"/>
        <end position="96"/>
    </location>
</feature>
<accession>A0A7W7M4J9</accession>
<sequence>MTSTSTHPATASTRTPASRPAAPSNRTRRGTRFLLGALAVAGPLWATVSLVQAATRDGFDLTRHPLSLLSTGSLGWLQITNFVLAGILLVAGATGLRRAVTSRWAPRLVRVSGLGMIAAGLLVMDPADGYPIGTPPGMPPAMSWHSIGHMVAGSITFTALIAACYVLARHFAVLAGHSGTAGARRTAVAAALSGTALLAGDIWAMTGAPAGSLTLAAGAITAMCFLTVAAIRTRP</sequence>
<evidence type="ECO:0000256" key="2">
    <source>
        <dbReference type="SAM" id="Phobius"/>
    </source>
</evidence>
<feature type="transmembrane region" description="Helical" evidence="2">
    <location>
        <begin position="33"/>
        <end position="54"/>
    </location>
</feature>
<evidence type="ECO:0000313" key="3">
    <source>
        <dbReference type="EMBL" id="MBB4736683.1"/>
    </source>
</evidence>
<feature type="compositionally biased region" description="Low complexity" evidence="1">
    <location>
        <begin position="1"/>
        <end position="25"/>
    </location>
</feature>
<feature type="transmembrane region" description="Helical" evidence="2">
    <location>
        <begin position="108"/>
        <end position="127"/>
    </location>
</feature>
<evidence type="ECO:0008006" key="5">
    <source>
        <dbReference type="Google" id="ProtNLM"/>
    </source>
</evidence>
<dbReference type="EMBL" id="JACHNB010000001">
    <property type="protein sequence ID" value="MBB4736683.1"/>
    <property type="molecule type" value="Genomic_DNA"/>
</dbReference>
<reference evidence="3 4" key="1">
    <citation type="submission" date="2020-08" db="EMBL/GenBank/DDBJ databases">
        <title>Sequencing the genomes of 1000 actinobacteria strains.</title>
        <authorList>
            <person name="Klenk H.-P."/>
        </authorList>
    </citation>
    <scope>NUCLEOTIDE SEQUENCE [LARGE SCALE GENOMIC DNA]</scope>
    <source>
        <strain evidence="3 4">DSM 45809</strain>
    </source>
</reference>
<dbReference type="AlphaFoldDB" id="A0A7W7M4J9"/>
<evidence type="ECO:0000313" key="4">
    <source>
        <dbReference type="Proteomes" id="UP000546162"/>
    </source>
</evidence>
<feature type="region of interest" description="Disordered" evidence="1">
    <location>
        <begin position="1"/>
        <end position="27"/>
    </location>
</feature>
<proteinExistence type="predicted"/>
<dbReference type="RefSeq" id="WP_185037204.1">
    <property type="nucleotide sequence ID" value="NZ_BAABFG010000005.1"/>
</dbReference>
<dbReference type="Pfam" id="PF06197">
    <property type="entry name" value="DUF998"/>
    <property type="match status" value="1"/>
</dbReference>
<dbReference type="Proteomes" id="UP000546162">
    <property type="component" value="Unassembled WGS sequence"/>
</dbReference>
<keyword evidence="2" id="KW-1133">Transmembrane helix</keyword>
<gene>
    <name evidence="3" type="ORF">BJY16_000142</name>
</gene>